<keyword evidence="1" id="KW-1133">Transmembrane helix</keyword>
<evidence type="ECO:0000256" key="1">
    <source>
        <dbReference type="SAM" id="Phobius"/>
    </source>
</evidence>
<proteinExistence type="predicted"/>
<feature type="transmembrane region" description="Helical" evidence="1">
    <location>
        <begin position="240"/>
        <end position="261"/>
    </location>
</feature>
<dbReference type="Proteomes" id="UP000193642">
    <property type="component" value="Unassembled WGS sequence"/>
</dbReference>
<dbReference type="EMBL" id="MCGO01000041">
    <property type="protein sequence ID" value="ORY39101.1"/>
    <property type="molecule type" value="Genomic_DNA"/>
</dbReference>
<keyword evidence="1" id="KW-0812">Transmembrane</keyword>
<feature type="transmembrane region" description="Helical" evidence="1">
    <location>
        <begin position="102"/>
        <end position="127"/>
    </location>
</feature>
<name>A0A1Y2BWG7_9FUNG</name>
<feature type="transmembrane region" description="Helical" evidence="1">
    <location>
        <begin position="267"/>
        <end position="288"/>
    </location>
</feature>
<organism evidence="2 3">
    <name type="scientific">Rhizoclosmatium globosum</name>
    <dbReference type="NCBI Taxonomy" id="329046"/>
    <lineage>
        <taxon>Eukaryota</taxon>
        <taxon>Fungi</taxon>
        <taxon>Fungi incertae sedis</taxon>
        <taxon>Chytridiomycota</taxon>
        <taxon>Chytridiomycota incertae sedis</taxon>
        <taxon>Chytridiomycetes</taxon>
        <taxon>Chytridiales</taxon>
        <taxon>Chytriomycetaceae</taxon>
        <taxon>Rhizoclosmatium</taxon>
    </lineage>
</organism>
<dbReference type="OrthoDB" id="2016540at2759"/>
<keyword evidence="3" id="KW-1185">Reference proteome</keyword>
<evidence type="ECO:0000313" key="2">
    <source>
        <dbReference type="EMBL" id="ORY39101.1"/>
    </source>
</evidence>
<accession>A0A1Y2BWG7</accession>
<gene>
    <name evidence="2" type="ORF">BCR33DRAFT_788533</name>
</gene>
<feature type="transmembrane region" description="Helical" evidence="1">
    <location>
        <begin position="52"/>
        <end position="75"/>
    </location>
</feature>
<protein>
    <submittedName>
        <fullName evidence="2">Uncharacterized protein</fullName>
    </submittedName>
</protein>
<reference evidence="2 3" key="1">
    <citation type="submission" date="2016-07" db="EMBL/GenBank/DDBJ databases">
        <title>Pervasive Adenine N6-methylation of Active Genes in Fungi.</title>
        <authorList>
            <consortium name="DOE Joint Genome Institute"/>
            <person name="Mondo S.J."/>
            <person name="Dannebaum R.O."/>
            <person name="Kuo R.C."/>
            <person name="Labutti K."/>
            <person name="Haridas S."/>
            <person name="Kuo A."/>
            <person name="Salamov A."/>
            <person name="Ahrendt S.R."/>
            <person name="Lipzen A."/>
            <person name="Sullivan W."/>
            <person name="Andreopoulos W.B."/>
            <person name="Clum A."/>
            <person name="Lindquist E."/>
            <person name="Daum C."/>
            <person name="Ramamoorthy G.K."/>
            <person name="Gryganskyi A."/>
            <person name="Culley D."/>
            <person name="Magnuson J.K."/>
            <person name="James T.Y."/>
            <person name="O'Malley M.A."/>
            <person name="Stajich J.E."/>
            <person name="Spatafora J.W."/>
            <person name="Visel A."/>
            <person name="Grigoriev I.V."/>
        </authorList>
    </citation>
    <scope>NUCLEOTIDE SEQUENCE [LARGE SCALE GENOMIC DNA]</scope>
    <source>
        <strain evidence="2 3">JEL800</strain>
    </source>
</reference>
<feature type="transmembrane region" description="Helical" evidence="1">
    <location>
        <begin position="354"/>
        <end position="379"/>
    </location>
</feature>
<sequence length="433" mass="48829">MEKASSPTQPLKQVTLLDPLPTQVRSKPRFETKVLALVRWLLRTLYKLKPNAFVIVTLFGAISFGIIAMILNLSFKQVVNVDPEEVLSHPIVMMLVQELRWFSWWIVLGIASSIGLGTGLHTFILFLGPWIAKVTMTAYSLKSLDFNDHGPNAFQPNSPNLTEPALQFRDTTEVTLLTVFAKVYLVCYLWGFGTAIGELPPYFISRAAAIAGQDDPEIETIDTILSKPAETRTQIERVQVFIYNLLQQYGFYGILLCAAVPNPFFDLAGMMCGSFGVPFYTFFGATVVGKAVIKTSFQSFMVVVLFSEGSLEWGLEQLRTWVPAVYSVVEELIRGHVKKFRDGEVATTEEGSDVIALLIGTLWNMMLIGMVGYFVVSLLDALALQELRRDTELAKALEEEEELRNMVLRRRVSRYYERRKSWVDVSDTFVKES</sequence>
<keyword evidence="1" id="KW-0472">Membrane</keyword>
<comment type="caution">
    <text evidence="2">The sequence shown here is derived from an EMBL/GenBank/DDBJ whole genome shotgun (WGS) entry which is preliminary data.</text>
</comment>
<evidence type="ECO:0000313" key="3">
    <source>
        <dbReference type="Proteomes" id="UP000193642"/>
    </source>
</evidence>
<dbReference type="AlphaFoldDB" id="A0A1Y2BWG7"/>
<dbReference type="STRING" id="329046.A0A1Y2BWG7"/>